<name>A0ABS3QI00_9BACT</name>
<dbReference type="RefSeq" id="WP_208176535.1">
    <property type="nucleotide sequence ID" value="NZ_JAGETZ010000008.1"/>
</dbReference>
<accession>A0ABS3QI00</accession>
<evidence type="ECO:0008006" key="3">
    <source>
        <dbReference type="Google" id="ProtNLM"/>
    </source>
</evidence>
<keyword evidence="2" id="KW-1185">Reference proteome</keyword>
<organism evidence="1 2">
    <name type="scientific">Hymenobacter negativus</name>
    <dbReference type="NCBI Taxonomy" id="2795026"/>
    <lineage>
        <taxon>Bacteria</taxon>
        <taxon>Pseudomonadati</taxon>
        <taxon>Bacteroidota</taxon>
        <taxon>Cytophagia</taxon>
        <taxon>Cytophagales</taxon>
        <taxon>Hymenobacteraceae</taxon>
        <taxon>Hymenobacter</taxon>
    </lineage>
</organism>
<protein>
    <recommendedName>
        <fullName evidence="3">Minor tail protein</fullName>
    </recommendedName>
</protein>
<dbReference type="EMBL" id="JAGETZ010000008">
    <property type="protein sequence ID" value="MBO2010875.1"/>
    <property type="molecule type" value="Genomic_DNA"/>
</dbReference>
<sequence>MSTTTNEVWVRGERLDLDDETALLPSFQANDRSKPDTIQSSYSPEFSVPGNTHNHRLLRQAAASQSTQGAAYVRVPAVLTSGGVETLPLAILTIKGYSAGRYQLQLFGGNRRLVEQLGEKTLRDLDLSRFNHLWTPANIAPRLPYAYWETNGYGYEIYDRGKNLDFQSIDPWQCYPSVAAWLIWNQILTDAGFTADSLMGEPLFAALNVPVANPFVYSNEFREARALNAGLVTTPTTNPRGIEHESEFGPERLPMVYTAQAPYHAPSAGATYTGARYTVDTLGYYNLSASVFVHFYCDTLWPGKVSCKVELRINGQPIYQNGAQIAYDESSHVAGPQDKAFAPRLDRWILHPGDTVELFWQGDEWDGFGNVGPTDPLWQVGYRGRQYVFPNGDSLDTQVTFTVTLLEEFPPGGLIKLNEWLPDGVTQLEFVKTIMILLSLTITCDNYRPHLHLATGNKLLENIPIARNWSNKLDLFAPPSRLPERDLVYKFGDYGKRNLLQWKEDENVKKGYGNGEILVADENLPAEYVLATLPFAASEPSDTVPGVLRILNYKASDITVQPVAYSGVKAQPRLVLREEAPISTGQIDMGNGSLQPFTTSLSYFASVGLSLLLDTTVLSVYWADLKAMLDETRYLVEQLRLTPADIAGLDYSIPVWIDAFQDYFAVSRVEEYSPSRSTSVHLVRLSAKHLPPPVLPGDGREFWRGEFYQGEWY</sequence>
<comment type="caution">
    <text evidence="1">The sequence shown here is derived from an EMBL/GenBank/DDBJ whole genome shotgun (WGS) entry which is preliminary data.</text>
</comment>
<evidence type="ECO:0000313" key="2">
    <source>
        <dbReference type="Proteomes" id="UP000664369"/>
    </source>
</evidence>
<proteinExistence type="predicted"/>
<reference evidence="1 2" key="1">
    <citation type="submission" date="2021-03" db="EMBL/GenBank/DDBJ databases">
        <authorList>
            <person name="Kim M.K."/>
        </authorList>
    </citation>
    <scope>NUCLEOTIDE SEQUENCE [LARGE SCALE GENOMIC DNA]</scope>
    <source>
        <strain evidence="1 2">BT442</strain>
    </source>
</reference>
<gene>
    <name evidence="1" type="ORF">J4E00_17580</name>
</gene>
<evidence type="ECO:0000313" key="1">
    <source>
        <dbReference type="EMBL" id="MBO2010875.1"/>
    </source>
</evidence>
<dbReference type="Proteomes" id="UP000664369">
    <property type="component" value="Unassembled WGS sequence"/>
</dbReference>